<dbReference type="InterPro" id="IPR036291">
    <property type="entry name" value="NAD(P)-bd_dom_sf"/>
</dbReference>
<reference evidence="7" key="2">
    <citation type="submission" date="2024-06" db="EMBL/GenBank/DDBJ databases">
        <authorList>
            <person name="Petrova K.O."/>
            <person name="Toshchakov S.V."/>
            <person name="Boltjanskaja Y.V."/>
            <person name="Kevbrin V."/>
        </authorList>
    </citation>
    <scope>NUCLEOTIDE SEQUENCE</scope>
    <source>
        <strain evidence="7">Z-910T</strain>
    </source>
</reference>
<gene>
    <name evidence="7" type="ORF">PRVXT_002342</name>
</gene>
<dbReference type="PANTHER" id="PTHR35330">
    <property type="entry name" value="SIROHEME BIOSYNTHESIS PROTEIN MET8"/>
    <property type="match status" value="1"/>
</dbReference>
<evidence type="ECO:0000313" key="7">
    <source>
        <dbReference type="EMBL" id="XBX74310.1"/>
    </source>
</evidence>
<evidence type="ECO:0000256" key="6">
    <source>
        <dbReference type="ARBA" id="ARBA00047561"/>
    </source>
</evidence>
<dbReference type="GO" id="GO:0043115">
    <property type="term" value="F:precorrin-2 dehydrogenase activity"/>
    <property type="evidence" value="ECO:0007669"/>
    <property type="project" value="UniProtKB-EC"/>
</dbReference>
<evidence type="ECO:0000256" key="3">
    <source>
        <dbReference type="ARBA" id="ARBA00023002"/>
    </source>
</evidence>
<dbReference type="RefSeq" id="WP_350343064.1">
    <property type="nucleotide sequence ID" value="NZ_CP158367.1"/>
</dbReference>
<dbReference type="GO" id="GO:0019354">
    <property type="term" value="P:siroheme biosynthetic process"/>
    <property type="evidence" value="ECO:0007669"/>
    <property type="project" value="InterPro"/>
</dbReference>
<dbReference type="PANTHER" id="PTHR35330:SF1">
    <property type="entry name" value="SIROHEME BIOSYNTHESIS PROTEIN MET8"/>
    <property type="match status" value="1"/>
</dbReference>
<dbReference type="SUPFAM" id="SSF51735">
    <property type="entry name" value="NAD(P)-binding Rossmann-fold domains"/>
    <property type="match status" value="1"/>
</dbReference>
<dbReference type="AlphaFoldDB" id="A0AAU7VK90"/>
<dbReference type="NCBIfam" id="TIGR01470">
    <property type="entry name" value="cysG_Nterm"/>
    <property type="match status" value="1"/>
</dbReference>
<dbReference type="EMBL" id="CP158367">
    <property type="protein sequence ID" value="XBX74310.1"/>
    <property type="molecule type" value="Genomic_DNA"/>
</dbReference>
<name>A0AAU7VK90_9FIRM</name>
<accession>A0AAU7VK90</accession>
<comment type="catalytic activity">
    <reaction evidence="6">
        <text>precorrin-2 + NAD(+) = sirohydrochlorin + NADH + 2 H(+)</text>
        <dbReference type="Rhea" id="RHEA:15613"/>
        <dbReference type="ChEBI" id="CHEBI:15378"/>
        <dbReference type="ChEBI" id="CHEBI:57540"/>
        <dbReference type="ChEBI" id="CHEBI:57945"/>
        <dbReference type="ChEBI" id="CHEBI:58351"/>
        <dbReference type="ChEBI" id="CHEBI:58827"/>
        <dbReference type="EC" id="1.3.1.76"/>
    </reaction>
</comment>
<evidence type="ECO:0000256" key="4">
    <source>
        <dbReference type="ARBA" id="ARBA00023027"/>
    </source>
</evidence>
<proteinExistence type="predicted"/>
<keyword evidence="3" id="KW-0560">Oxidoreductase</keyword>
<keyword evidence="4" id="KW-0520">NAD</keyword>
<dbReference type="GO" id="GO:0004325">
    <property type="term" value="F:ferrochelatase activity"/>
    <property type="evidence" value="ECO:0007669"/>
    <property type="project" value="InterPro"/>
</dbReference>
<keyword evidence="5" id="KW-0627">Porphyrin biosynthesis</keyword>
<sequence length="226" mass="25916">MNNNLSIFLDITGKKVLVVGGGKVAWRKVSALLDKGCEIKVVSPKLISNFDSLIKNGKVTFYKRKFNNKDLLDNNIVFAATDDVNLNKNIFLEGEKHNVLVNNVTSYKDSTFIMPANHQQEFISISVSTHGKNPFLSKYLKNILAKSFSEKSEKLAEILNKYRVKSINEPCSQCKRQFWEIAEKNLPSSLCEIENLSDQHFKYLNEILLKEYNKIFQRGSKHDKNH</sequence>
<protein>
    <recommendedName>
        <fullName evidence="2">precorrin-2 dehydrogenase</fullName>
        <ecNumber evidence="2">1.3.1.76</ecNumber>
    </recommendedName>
</protein>
<evidence type="ECO:0000256" key="2">
    <source>
        <dbReference type="ARBA" id="ARBA00012400"/>
    </source>
</evidence>
<organism evidence="7">
    <name type="scientific">Proteinivorax tanatarense</name>
    <dbReference type="NCBI Taxonomy" id="1260629"/>
    <lineage>
        <taxon>Bacteria</taxon>
        <taxon>Bacillati</taxon>
        <taxon>Bacillota</taxon>
        <taxon>Clostridia</taxon>
        <taxon>Eubacteriales</taxon>
        <taxon>Proteinivoracaceae</taxon>
        <taxon>Proteinivorax</taxon>
    </lineage>
</organism>
<evidence type="ECO:0000256" key="1">
    <source>
        <dbReference type="ARBA" id="ARBA00005010"/>
    </source>
</evidence>
<dbReference type="Gene3D" id="3.40.50.720">
    <property type="entry name" value="NAD(P)-binding Rossmann-like Domain"/>
    <property type="match status" value="1"/>
</dbReference>
<dbReference type="Pfam" id="PF13241">
    <property type="entry name" value="NAD_binding_7"/>
    <property type="match status" value="1"/>
</dbReference>
<dbReference type="EC" id="1.3.1.76" evidence="2"/>
<comment type="pathway">
    <text evidence="1">Porphyrin-containing compound metabolism; siroheme biosynthesis; sirohydrochlorin from precorrin-2: step 1/1.</text>
</comment>
<dbReference type="InterPro" id="IPR028161">
    <property type="entry name" value="Met8-like"/>
</dbReference>
<dbReference type="SUPFAM" id="SSF75615">
    <property type="entry name" value="Siroheme synthase middle domains-like"/>
    <property type="match status" value="1"/>
</dbReference>
<evidence type="ECO:0000256" key="5">
    <source>
        <dbReference type="ARBA" id="ARBA00023244"/>
    </source>
</evidence>
<dbReference type="InterPro" id="IPR006367">
    <property type="entry name" value="Sirohaem_synthase_N"/>
</dbReference>
<reference evidence="7" key="1">
    <citation type="journal article" date="2013" name="Extremophiles">
        <title>Proteinivorax tanatarense gen. nov., sp. nov., an anaerobic, haloalkaliphilic, proteolytic bacterium isolated from a decaying algal bloom, and proposal of Proteinivoraceae fam. nov.</title>
        <authorList>
            <person name="Kevbrin V."/>
            <person name="Boltyanskaya Y."/>
            <person name="Zhilina T."/>
            <person name="Kolganova T."/>
            <person name="Lavrentjeva E."/>
            <person name="Kuznetsov B."/>
        </authorList>
    </citation>
    <scope>NUCLEOTIDE SEQUENCE</scope>
    <source>
        <strain evidence="7">Z-910T</strain>
    </source>
</reference>